<sequence>MGLIYSKAKNIVVWLGSEESAAPHAIRPYSFFTGLPALTQLKTTLNEQLPEELLTISFSQLCIDDGESKHSPAALMEDTVLLAFTVLYMLSQDAHILALVKQETPEQDKFREKILGALLEIFERPWWSRMWVVQEIVLAREVTVMYGHISAPWEMFASAGLTIERHRTSCCLDTRSHVQRSWATLTKISNEILEVEQSQLLRRGDDEVVQFIKDYRKKGAIAPRGGFYVPEPNKAERLHLAHSSTGCHRSP</sequence>
<evidence type="ECO:0000313" key="2">
    <source>
        <dbReference type="EMBL" id="KAF2962896.1"/>
    </source>
</evidence>
<comment type="caution">
    <text evidence="2">The sequence shown here is derived from an EMBL/GenBank/DDBJ whole genome shotgun (WGS) entry which is preliminary data.</text>
</comment>
<dbReference type="Proteomes" id="UP000481858">
    <property type="component" value="Unassembled WGS sequence"/>
</dbReference>
<gene>
    <name evidence="2" type="ORF">GQX73_g10679</name>
</gene>
<dbReference type="PANTHER" id="PTHR24148">
    <property type="entry name" value="ANKYRIN REPEAT DOMAIN-CONTAINING PROTEIN 39 HOMOLOG-RELATED"/>
    <property type="match status" value="1"/>
</dbReference>
<dbReference type="OrthoDB" id="3557394at2759"/>
<evidence type="ECO:0000259" key="1">
    <source>
        <dbReference type="Pfam" id="PF06985"/>
    </source>
</evidence>
<organism evidence="2 3">
    <name type="scientific">Xylaria multiplex</name>
    <dbReference type="NCBI Taxonomy" id="323545"/>
    <lineage>
        <taxon>Eukaryota</taxon>
        <taxon>Fungi</taxon>
        <taxon>Dikarya</taxon>
        <taxon>Ascomycota</taxon>
        <taxon>Pezizomycotina</taxon>
        <taxon>Sordariomycetes</taxon>
        <taxon>Xylariomycetidae</taxon>
        <taxon>Xylariales</taxon>
        <taxon>Xylariaceae</taxon>
        <taxon>Xylaria</taxon>
    </lineage>
</organism>
<dbReference type="Pfam" id="PF06985">
    <property type="entry name" value="HET"/>
    <property type="match status" value="1"/>
</dbReference>
<dbReference type="InterPro" id="IPR052895">
    <property type="entry name" value="HetReg/Transcr_Mod"/>
</dbReference>
<dbReference type="PANTHER" id="PTHR24148:SF64">
    <property type="entry name" value="HETEROKARYON INCOMPATIBILITY DOMAIN-CONTAINING PROTEIN"/>
    <property type="match status" value="1"/>
</dbReference>
<dbReference type="InParanoid" id="A0A7C8MWS4"/>
<accession>A0A7C8MWS4</accession>
<feature type="domain" description="Heterokaryon incompatibility" evidence="1">
    <location>
        <begin position="1"/>
        <end position="135"/>
    </location>
</feature>
<dbReference type="EMBL" id="WUBL01000258">
    <property type="protein sequence ID" value="KAF2962896.1"/>
    <property type="molecule type" value="Genomic_DNA"/>
</dbReference>
<dbReference type="AlphaFoldDB" id="A0A7C8MWS4"/>
<keyword evidence="3" id="KW-1185">Reference proteome</keyword>
<evidence type="ECO:0000313" key="3">
    <source>
        <dbReference type="Proteomes" id="UP000481858"/>
    </source>
</evidence>
<name>A0A7C8MWS4_9PEZI</name>
<reference evidence="2 3" key="1">
    <citation type="submission" date="2019-12" db="EMBL/GenBank/DDBJ databases">
        <title>Draft genome sequence of the ascomycete Xylaria multiplex DSM 110363.</title>
        <authorList>
            <person name="Buettner E."/>
            <person name="Kellner H."/>
        </authorList>
    </citation>
    <scope>NUCLEOTIDE SEQUENCE [LARGE SCALE GENOMIC DNA]</scope>
    <source>
        <strain evidence="2 3">DSM 110363</strain>
    </source>
</reference>
<dbReference type="InterPro" id="IPR010730">
    <property type="entry name" value="HET"/>
</dbReference>
<proteinExistence type="predicted"/>
<protein>
    <recommendedName>
        <fullName evidence="1">Heterokaryon incompatibility domain-containing protein</fullName>
    </recommendedName>
</protein>